<evidence type="ECO:0000256" key="17">
    <source>
        <dbReference type="ARBA" id="ARBA00049551"/>
    </source>
</evidence>
<keyword evidence="11 18" id="KW-0249">Electron transport</keyword>
<dbReference type="InterPro" id="IPR003917">
    <property type="entry name" value="NADH_UbQ_OxRdtase_chain2"/>
</dbReference>
<dbReference type="AlphaFoldDB" id="A0A0U1XKJ2"/>
<protein>
    <recommendedName>
        <fullName evidence="5 18">NADH-ubiquinone oxidoreductase chain 2</fullName>
        <ecNumber evidence="4 18">7.1.1.2</ecNumber>
    </recommendedName>
</protein>
<evidence type="ECO:0000256" key="14">
    <source>
        <dbReference type="ARBA" id="ARBA00023075"/>
    </source>
</evidence>
<feature type="transmembrane region" description="Helical" evidence="18">
    <location>
        <begin position="115"/>
        <end position="135"/>
    </location>
</feature>
<evidence type="ECO:0000256" key="11">
    <source>
        <dbReference type="ARBA" id="ARBA00022982"/>
    </source>
</evidence>
<keyword evidence="14 18" id="KW-0830">Ubiquinone</keyword>
<evidence type="ECO:0000256" key="8">
    <source>
        <dbReference type="ARBA" id="ARBA00022692"/>
    </source>
</evidence>
<evidence type="ECO:0000256" key="3">
    <source>
        <dbReference type="ARBA" id="ARBA00007012"/>
    </source>
</evidence>
<evidence type="ECO:0000256" key="13">
    <source>
        <dbReference type="ARBA" id="ARBA00023027"/>
    </source>
</evidence>
<proteinExistence type="inferred from homology"/>
<feature type="transmembrane region" description="Helical" evidence="18">
    <location>
        <begin position="265"/>
        <end position="286"/>
    </location>
</feature>
<name>A0A0U1XKJ2_EULVI</name>
<comment type="similarity">
    <text evidence="3 18">Belongs to the complex I subunit 2 family.</text>
</comment>
<comment type="subcellular location">
    <subcellularLocation>
        <location evidence="2 18">Mitochondrion inner membrane</location>
        <topology evidence="2 18">Multi-pass membrane protein</topology>
    </subcellularLocation>
</comment>
<keyword evidence="7 18" id="KW-0679">Respiratory chain</keyword>
<evidence type="ECO:0000256" key="4">
    <source>
        <dbReference type="ARBA" id="ARBA00012944"/>
    </source>
</evidence>
<evidence type="ECO:0000256" key="1">
    <source>
        <dbReference type="ARBA" id="ARBA00003257"/>
    </source>
</evidence>
<dbReference type="CTD" id="4536"/>
<dbReference type="PRINTS" id="PR01436">
    <property type="entry name" value="NADHDHGNASE2"/>
</dbReference>
<keyword evidence="8 18" id="KW-0812">Transmembrane</keyword>
<evidence type="ECO:0000259" key="19">
    <source>
        <dbReference type="Pfam" id="PF00361"/>
    </source>
</evidence>
<evidence type="ECO:0000256" key="10">
    <source>
        <dbReference type="ARBA" id="ARBA00022967"/>
    </source>
</evidence>
<evidence type="ECO:0000256" key="15">
    <source>
        <dbReference type="ARBA" id="ARBA00023128"/>
    </source>
</evidence>
<sequence length="327" mass="36549">MFLHPAIIMFYVTLFTSVAITTSTNSWFVAWVSLEINLLAFIPLVVNKKNKYSVESALKYFLIQSLASIFIILASATVIKQDLSLLTMAMLFLKMGVAPLHQWMPALVDGLSWPIFTLLMTTQKINPLVLTFFLFNTNYTYVFIILCITISSLVGALGGLTQTSLRKIMGYSSIAHLGWMLATLTMSSWVWLTYFIIYGFVLASVAFLFNHTQMTTLNHVSNMNKSYLSLIIAMSILSLGGLPPFTGFLGKLLAIQQLVYTPENFLLIPLLVSAYLTLFFYARILLTSLILSASSANSLNKYKETNPNLITFNLIGLLFPAICMVML</sequence>
<keyword evidence="6" id="KW-0813">Transport</keyword>
<feature type="domain" description="NADH:quinone oxidoreductase/Mrp antiporter transmembrane" evidence="19">
    <location>
        <begin position="25"/>
        <end position="78"/>
    </location>
</feature>
<comment type="catalytic activity">
    <reaction evidence="17 18">
        <text>a ubiquinone + NADH + 5 H(+)(in) = a ubiquinol + NAD(+) + 4 H(+)(out)</text>
        <dbReference type="Rhea" id="RHEA:29091"/>
        <dbReference type="Rhea" id="RHEA-COMP:9565"/>
        <dbReference type="Rhea" id="RHEA-COMP:9566"/>
        <dbReference type="ChEBI" id="CHEBI:15378"/>
        <dbReference type="ChEBI" id="CHEBI:16389"/>
        <dbReference type="ChEBI" id="CHEBI:17976"/>
        <dbReference type="ChEBI" id="CHEBI:57540"/>
        <dbReference type="ChEBI" id="CHEBI:57945"/>
        <dbReference type="EC" id="7.1.1.2"/>
    </reaction>
</comment>
<gene>
    <name evidence="20" type="primary">ND2</name>
</gene>
<dbReference type="GO" id="GO:0008137">
    <property type="term" value="F:NADH dehydrogenase (ubiquinone) activity"/>
    <property type="evidence" value="ECO:0007669"/>
    <property type="project" value="UniProtKB-EC"/>
</dbReference>
<evidence type="ECO:0000256" key="18">
    <source>
        <dbReference type="RuleBase" id="RU003403"/>
    </source>
</evidence>
<dbReference type="GeneID" id="22161792"/>
<keyword evidence="13 18" id="KW-0520">NAD</keyword>
<dbReference type="InterPro" id="IPR001750">
    <property type="entry name" value="ND/Mrp_TM"/>
</dbReference>
<comment type="function">
    <text evidence="1">Core subunit of the mitochondrial membrane respiratory chain NADH dehydrogenase (Complex I) that is believed to belong to the minimal assembly required for catalysis. Complex I functions in the transfer of electrons from NADH to the respiratory chain. The immediate electron acceptor for the enzyme is believed to be ubiquinone.</text>
</comment>
<keyword evidence="16 18" id="KW-0472">Membrane</keyword>
<evidence type="ECO:0000256" key="9">
    <source>
        <dbReference type="ARBA" id="ARBA00022792"/>
    </source>
</evidence>
<feature type="transmembrane region" description="Helical" evidence="18">
    <location>
        <begin position="5"/>
        <end position="22"/>
    </location>
</feature>
<feature type="domain" description="NADH:quinone oxidoreductase/Mrp antiporter transmembrane" evidence="19">
    <location>
        <begin position="85"/>
        <end position="276"/>
    </location>
</feature>
<evidence type="ECO:0000256" key="7">
    <source>
        <dbReference type="ARBA" id="ARBA00022660"/>
    </source>
</evidence>
<dbReference type="RefSeq" id="YP_009107172.1">
    <property type="nucleotide sequence ID" value="NC_025564.1"/>
</dbReference>
<evidence type="ECO:0000256" key="12">
    <source>
        <dbReference type="ARBA" id="ARBA00022989"/>
    </source>
</evidence>
<keyword evidence="15 18" id="KW-0496">Mitochondrion</keyword>
<dbReference type="Pfam" id="PF00361">
    <property type="entry name" value="Proton_antipo_M"/>
    <property type="match status" value="2"/>
</dbReference>
<feature type="transmembrane region" description="Helical" evidence="18">
    <location>
        <begin position="58"/>
        <end position="79"/>
    </location>
</feature>
<feature type="transmembrane region" description="Helical" evidence="18">
    <location>
        <begin position="306"/>
        <end position="326"/>
    </location>
</feature>
<keyword evidence="12 18" id="KW-1133">Transmembrane helix</keyword>
<dbReference type="PANTHER" id="PTHR46552">
    <property type="entry name" value="NADH-UBIQUINONE OXIDOREDUCTASE CHAIN 2"/>
    <property type="match status" value="1"/>
</dbReference>
<reference evidence="20" key="2">
    <citation type="journal article" date="2016" name="Mitochondrial DNA">
        <title>The complete mitochondrial genome of Baikalian amphipoda Eulimnogammarus vittatus Dybowsky, 1874.</title>
        <authorList>
            <person name="Romanova E.V."/>
            <person name="Mikhailov K.V."/>
            <person name="Logacheva M.D."/>
            <person name="Kamaltynov R.M."/>
            <person name="Aleoshin V.V."/>
            <person name="Sherbakov D.Y."/>
        </authorList>
    </citation>
    <scope>NUCLEOTIDE SEQUENCE</scope>
</reference>
<feature type="transmembrane region" description="Helical" evidence="18">
    <location>
        <begin position="28"/>
        <end position="46"/>
    </location>
</feature>
<feature type="transmembrane region" description="Helical" evidence="18">
    <location>
        <begin position="227"/>
        <end position="253"/>
    </location>
</feature>
<keyword evidence="9 18" id="KW-0999">Mitochondrion inner membrane</keyword>
<dbReference type="EC" id="7.1.1.2" evidence="4 18"/>
<keyword evidence="10 18" id="KW-1278">Translocase</keyword>
<comment type="function">
    <text evidence="18">Core subunit of the mitochondrial membrane respiratory chain NADH dehydrogenase (Complex I) which catalyzes electron transfer from NADH through the respiratory chain, using ubiquinone as an electron acceptor. Essential for the catalytic activity and assembly of complex I.</text>
</comment>
<evidence type="ECO:0000256" key="6">
    <source>
        <dbReference type="ARBA" id="ARBA00022448"/>
    </source>
</evidence>
<dbReference type="EMBL" id="KM287572">
    <property type="protein sequence ID" value="AIT99456.1"/>
    <property type="molecule type" value="Genomic_DNA"/>
</dbReference>
<geneLocation type="mitochondrion" evidence="20"/>
<evidence type="ECO:0000256" key="2">
    <source>
        <dbReference type="ARBA" id="ARBA00004448"/>
    </source>
</evidence>
<dbReference type="InterPro" id="IPR050175">
    <property type="entry name" value="Complex_I_Subunit_2"/>
</dbReference>
<evidence type="ECO:0000313" key="20">
    <source>
        <dbReference type="EMBL" id="AIT99456.1"/>
    </source>
</evidence>
<evidence type="ECO:0000256" key="16">
    <source>
        <dbReference type="ARBA" id="ARBA00023136"/>
    </source>
</evidence>
<feature type="transmembrane region" description="Helical" evidence="18">
    <location>
        <begin position="141"/>
        <end position="160"/>
    </location>
</feature>
<feature type="transmembrane region" description="Helical" evidence="18">
    <location>
        <begin position="181"/>
        <end position="207"/>
    </location>
</feature>
<accession>A0A0U1XKJ2</accession>
<organism evidence="20">
    <name type="scientific">Eulimnogammarus vittatus</name>
    <name type="common">Baikalian amphipod</name>
    <dbReference type="NCBI Taxonomy" id="58370"/>
    <lineage>
        <taxon>Eukaryota</taxon>
        <taxon>Metazoa</taxon>
        <taxon>Ecdysozoa</taxon>
        <taxon>Arthropoda</taxon>
        <taxon>Crustacea</taxon>
        <taxon>Multicrustacea</taxon>
        <taxon>Malacostraca</taxon>
        <taxon>Eumalacostraca</taxon>
        <taxon>Peracarida</taxon>
        <taxon>Amphipoda</taxon>
        <taxon>Senticaudata</taxon>
        <taxon>Gammarida</taxon>
        <taxon>Gammaridira</taxon>
        <taxon>Gammaroidea</taxon>
        <taxon>Eulimnogammaridae</taxon>
        <taxon>Eulimnogammarinae</taxon>
        <taxon>Eulimnogammarus</taxon>
    </lineage>
</organism>
<dbReference type="SMR" id="A0A0U1XKJ2"/>
<evidence type="ECO:0000256" key="5">
    <source>
        <dbReference type="ARBA" id="ARBA00021008"/>
    </source>
</evidence>
<reference evidence="20" key="1">
    <citation type="journal article" date="2016" name="BMC Genomics">
        <title>Evolution of mitochondrial genomes in Baikalian amphipods.</title>
        <authorList>
            <person name="Romanova E.V."/>
            <person name="Aleoshin V.V."/>
            <person name="Kamaltynov R.M."/>
            <person name="Mikhailov K.V."/>
            <person name="Logacheva M.D."/>
            <person name="Sirotinina E.A."/>
            <person name="Gornov A.Y."/>
            <person name="Anikin A.S."/>
            <person name="Sherbakov D.Y."/>
        </authorList>
    </citation>
    <scope>NUCLEOTIDE SEQUENCE</scope>
</reference>
<dbReference type="GO" id="GO:0006120">
    <property type="term" value="P:mitochondrial electron transport, NADH to ubiquinone"/>
    <property type="evidence" value="ECO:0007669"/>
    <property type="project" value="InterPro"/>
</dbReference>
<dbReference type="PANTHER" id="PTHR46552:SF1">
    <property type="entry name" value="NADH-UBIQUINONE OXIDOREDUCTASE CHAIN 2"/>
    <property type="match status" value="1"/>
</dbReference>
<dbReference type="GO" id="GO:0005743">
    <property type="term" value="C:mitochondrial inner membrane"/>
    <property type="evidence" value="ECO:0007669"/>
    <property type="project" value="UniProtKB-SubCell"/>
</dbReference>